<feature type="domain" description="Polymerase nucleotidyl transferase" evidence="11">
    <location>
        <begin position="56"/>
        <end position="112"/>
    </location>
</feature>
<dbReference type="Gene3D" id="3.30.460.10">
    <property type="entry name" value="Beta Polymerase, domain 2"/>
    <property type="match status" value="2"/>
</dbReference>
<evidence type="ECO:0000256" key="3">
    <source>
        <dbReference type="ARBA" id="ARBA00004496"/>
    </source>
</evidence>
<name>A0A811YES6_NYCPR</name>
<sequence length="696" mass="80522">MALLQGLYETPADQLLAFVEQSLQPEGDWKEEVKDAWQRIERFFREQCFRDELVLDQEVRVLKVVKGGSSGKGTTLNYSSDVDLVLFLSCFSSFQDQAAHRRSIISFIKKRLIQHSKNLAYSITIVPQKETTRVPRSLSFQVQARKTSEVIGVDVLPAYDALGHFSSDFKPSPEIYEDLITSGGPPGEFSPSFTELQRHFVKSCPVKLKNLLRMVKHWYLQCLKPKYRNAALPPKYAFELLTIYAWEIGTDKSDNFNLDEGFRAVMELLLDYEDICIYWTKYYDFQNETVRIHIKQQLKECRPVILDPADPTNNLGSKKRWDLVAKEAARCLRQACCRTEDPSQGWHVQWLQPHRGWKEEILEAVKTVQQFLREEHFEGDYGPDQEVRVLKVVKVGSFGNGTVLRNTLEVELVVFLSCFHSFQQEAKHHQAILSLIEEKLWCCRDLLALGLEDVEIIQGVPDALVFTIQTRGTAEIITVTIVPAYRALGPSASNSQPHPEVYESLIEAHGFPGNFSPSFSELQRNFVKHRPTKLKSLLRLVKHWYLQYVKAKCPRAALPPDYALELLTIYAWEMGTQEDESFRLDEGFTTVMELFQEYEFLCIYWTKYYTFQNPVIEGFVRKQLKRDRPIILDPADPTHNVAEGYRWDIVAQRARQCLKQNCCYDNKEKPVPSWNVKTKAYCGQNSHPLVHEHVEM</sequence>
<dbReference type="EMBL" id="CAJHUB010000672">
    <property type="protein sequence ID" value="CAD7674335.1"/>
    <property type="molecule type" value="Genomic_DNA"/>
</dbReference>
<keyword evidence="10" id="KW-0051">Antiviral defense</keyword>
<evidence type="ECO:0000256" key="2">
    <source>
        <dbReference type="ARBA" id="ARBA00001946"/>
    </source>
</evidence>
<dbReference type="GO" id="GO:0001730">
    <property type="term" value="F:2'-5'-oligoadenylate synthetase activity"/>
    <property type="evidence" value="ECO:0007669"/>
    <property type="project" value="UniProtKB-EC"/>
</dbReference>
<dbReference type="GO" id="GO:0016020">
    <property type="term" value="C:membrane"/>
    <property type="evidence" value="ECO:0007669"/>
    <property type="project" value="TreeGrafter"/>
</dbReference>
<keyword evidence="14" id="KW-1185">Reference proteome</keyword>
<evidence type="ECO:0000256" key="1">
    <source>
        <dbReference type="ARBA" id="ARBA00001112"/>
    </source>
</evidence>
<dbReference type="PANTHER" id="PTHR11258">
    <property type="entry name" value="2-5 OLIGOADENYLATE SYNTHETASE"/>
    <property type="match status" value="1"/>
</dbReference>
<comment type="caution">
    <text evidence="13">The sequence shown here is derived from an EMBL/GenBank/DDBJ whole genome shotgun (WGS) entry which is preliminary data.</text>
</comment>
<evidence type="ECO:0000256" key="6">
    <source>
        <dbReference type="ARBA" id="ARBA00022490"/>
    </source>
</evidence>
<evidence type="ECO:0000259" key="11">
    <source>
        <dbReference type="Pfam" id="PF01909"/>
    </source>
</evidence>
<dbReference type="GO" id="GO:0005524">
    <property type="term" value="F:ATP binding"/>
    <property type="evidence" value="ECO:0007669"/>
    <property type="project" value="UniProtKB-KW"/>
</dbReference>
<keyword evidence="7" id="KW-0399">Innate immunity</keyword>
<dbReference type="InterPro" id="IPR002934">
    <property type="entry name" value="Polymerase_NTP_transf_dom"/>
</dbReference>
<evidence type="ECO:0000256" key="8">
    <source>
        <dbReference type="ARBA" id="ARBA00022859"/>
    </source>
</evidence>
<dbReference type="GO" id="GO:0046872">
    <property type="term" value="F:metal ion binding"/>
    <property type="evidence" value="ECO:0007669"/>
    <property type="project" value="UniProtKB-KW"/>
</dbReference>
<feature type="domain" description="2'-5'-oligoadenylate synthetase 1" evidence="12">
    <location>
        <begin position="496"/>
        <end position="678"/>
    </location>
</feature>
<keyword evidence="6" id="KW-0963">Cytoplasm</keyword>
<dbReference type="GO" id="GO:0045087">
    <property type="term" value="P:innate immune response"/>
    <property type="evidence" value="ECO:0007669"/>
    <property type="project" value="UniProtKB-KW"/>
</dbReference>
<dbReference type="InterPro" id="IPR043519">
    <property type="entry name" value="NT_sf"/>
</dbReference>
<dbReference type="GO" id="GO:0045071">
    <property type="term" value="P:negative regulation of viral genome replication"/>
    <property type="evidence" value="ECO:0007669"/>
    <property type="project" value="TreeGrafter"/>
</dbReference>
<dbReference type="PANTHER" id="PTHR11258:SF7">
    <property type="entry name" value="2'-5'-OLIGOADENYLATE SYNTHASE-LIKE PROTEIN 2"/>
    <property type="match status" value="1"/>
</dbReference>
<evidence type="ECO:0000256" key="7">
    <source>
        <dbReference type="ARBA" id="ARBA00022588"/>
    </source>
</evidence>
<evidence type="ECO:0000256" key="10">
    <source>
        <dbReference type="ARBA" id="ARBA00023118"/>
    </source>
</evidence>
<dbReference type="CDD" id="cd05400">
    <property type="entry name" value="NT_2-5OAS_ClassI-CCAase"/>
    <property type="match status" value="2"/>
</dbReference>
<dbReference type="InterPro" id="IPR018952">
    <property type="entry name" value="2-5-oligoAdlate_synth_1_dom2/C"/>
</dbReference>
<feature type="domain" description="2'-5'-oligoadenylate synthetase 1" evidence="12">
    <location>
        <begin position="170"/>
        <end position="349"/>
    </location>
</feature>
<dbReference type="InterPro" id="IPR006117">
    <property type="entry name" value="2-5OAS_C_CS"/>
</dbReference>
<evidence type="ECO:0000256" key="9">
    <source>
        <dbReference type="ARBA" id="ARBA00022884"/>
    </source>
</evidence>
<comment type="subcellular location">
    <subcellularLocation>
        <location evidence="3">Cytoplasm</location>
    </subcellularLocation>
</comment>
<keyword evidence="8" id="KW-0391">Immunity</keyword>
<reference evidence="13" key="1">
    <citation type="submission" date="2020-12" db="EMBL/GenBank/DDBJ databases">
        <authorList>
            <consortium name="Molecular Ecology Group"/>
        </authorList>
    </citation>
    <scope>NUCLEOTIDE SEQUENCE</scope>
    <source>
        <strain evidence="13">TBG_1078</strain>
    </source>
</reference>
<dbReference type="FunFam" id="1.10.1410.20:FF:000001">
    <property type="entry name" value="2'-5'-oligoadenylate synthetase 1"/>
    <property type="match status" value="2"/>
</dbReference>
<gene>
    <name evidence="13" type="ORF">NYPRO_LOCUS7130</name>
</gene>
<dbReference type="PROSITE" id="PS00833">
    <property type="entry name" value="25A_SYNTH_2"/>
    <property type="match status" value="2"/>
</dbReference>
<dbReference type="InterPro" id="IPR006116">
    <property type="entry name" value="NT_2-5OAS_ClassI-CCAase"/>
</dbReference>
<dbReference type="GO" id="GO:0051607">
    <property type="term" value="P:defense response to virus"/>
    <property type="evidence" value="ECO:0007669"/>
    <property type="project" value="UniProtKB-KW"/>
</dbReference>
<dbReference type="SUPFAM" id="SSF81631">
    <property type="entry name" value="PAP/OAS1 substrate-binding domain"/>
    <property type="match status" value="2"/>
</dbReference>
<dbReference type="PROSITE" id="PS50152">
    <property type="entry name" value="25A_SYNTH_3"/>
    <property type="match status" value="2"/>
</dbReference>
<dbReference type="InterPro" id="IPR043518">
    <property type="entry name" value="2-5OAS_N_CS"/>
</dbReference>
<evidence type="ECO:0000313" key="14">
    <source>
        <dbReference type="Proteomes" id="UP000645828"/>
    </source>
</evidence>
<dbReference type="AlphaFoldDB" id="A0A811YES6"/>
<dbReference type="Gene3D" id="1.10.1410.20">
    <property type="entry name" value="2'-5'-oligoadenylate synthetase 1, domain 2"/>
    <property type="match status" value="2"/>
</dbReference>
<keyword evidence="9" id="KW-0694">RNA-binding</keyword>
<organism evidence="13 14">
    <name type="scientific">Nyctereutes procyonoides</name>
    <name type="common">Raccoon dog</name>
    <name type="synonym">Canis procyonoides</name>
    <dbReference type="NCBI Taxonomy" id="34880"/>
    <lineage>
        <taxon>Eukaryota</taxon>
        <taxon>Metazoa</taxon>
        <taxon>Chordata</taxon>
        <taxon>Craniata</taxon>
        <taxon>Vertebrata</taxon>
        <taxon>Euteleostomi</taxon>
        <taxon>Mammalia</taxon>
        <taxon>Eutheria</taxon>
        <taxon>Laurasiatheria</taxon>
        <taxon>Carnivora</taxon>
        <taxon>Caniformia</taxon>
        <taxon>Canidae</taxon>
        <taxon>Nyctereutes</taxon>
    </lineage>
</organism>
<dbReference type="PROSITE" id="PS00832">
    <property type="entry name" value="25A_SYNTH_1"/>
    <property type="match status" value="2"/>
</dbReference>
<dbReference type="FunFam" id="3.30.460.10:FF:000007">
    <property type="entry name" value="2'-5'-oligoadenylate synthetase 1"/>
    <property type="match status" value="2"/>
</dbReference>
<evidence type="ECO:0000256" key="5">
    <source>
        <dbReference type="ARBA" id="ARBA00012577"/>
    </source>
</evidence>
<protein>
    <recommendedName>
        <fullName evidence="5">2'-5' oligoadenylate synthase</fullName>
        <ecNumber evidence="5">2.7.7.84</ecNumber>
    </recommendedName>
</protein>
<evidence type="ECO:0000313" key="13">
    <source>
        <dbReference type="EMBL" id="CAD7674335.1"/>
    </source>
</evidence>
<comment type="similarity">
    <text evidence="4">Belongs to the 2-5A synthase family.</text>
</comment>
<dbReference type="Pfam" id="PF01909">
    <property type="entry name" value="NTP_transf_2"/>
    <property type="match status" value="1"/>
</dbReference>
<proteinExistence type="inferred from homology"/>
<dbReference type="GO" id="GO:0003725">
    <property type="term" value="F:double-stranded RNA binding"/>
    <property type="evidence" value="ECO:0007669"/>
    <property type="project" value="TreeGrafter"/>
</dbReference>
<dbReference type="Proteomes" id="UP000645828">
    <property type="component" value="Unassembled WGS sequence"/>
</dbReference>
<comment type="cofactor">
    <cofactor evidence="2">
        <name>Mg(2+)</name>
        <dbReference type="ChEBI" id="CHEBI:18420"/>
    </cofactor>
</comment>
<comment type="catalytic activity">
    <reaction evidence="1">
        <text>3 ATP = 5'-triphosphoadenylyl-(2'-&gt;5')-adenylyl-(2'-&gt;5')-adenosine + 2 diphosphate</text>
        <dbReference type="Rhea" id="RHEA:34407"/>
        <dbReference type="ChEBI" id="CHEBI:30616"/>
        <dbReference type="ChEBI" id="CHEBI:33019"/>
        <dbReference type="ChEBI" id="CHEBI:67143"/>
        <dbReference type="EC" id="2.7.7.84"/>
    </reaction>
</comment>
<dbReference type="Pfam" id="PF10421">
    <property type="entry name" value="OAS1_C"/>
    <property type="match status" value="2"/>
</dbReference>
<evidence type="ECO:0000256" key="4">
    <source>
        <dbReference type="ARBA" id="ARBA00009526"/>
    </source>
</evidence>
<dbReference type="EC" id="2.7.7.84" evidence="5"/>
<dbReference type="SUPFAM" id="SSF81301">
    <property type="entry name" value="Nucleotidyltransferase"/>
    <property type="match status" value="2"/>
</dbReference>
<dbReference type="GO" id="GO:0005829">
    <property type="term" value="C:cytosol"/>
    <property type="evidence" value="ECO:0007669"/>
    <property type="project" value="TreeGrafter"/>
</dbReference>
<accession>A0A811YES6</accession>
<evidence type="ECO:0000259" key="12">
    <source>
        <dbReference type="Pfam" id="PF10421"/>
    </source>
</evidence>
<dbReference type="GO" id="GO:0005654">
    <property type="term" value="C:nucleoplasm"/>
    <property type="evidence" value="ECO:0007669"/>
    <property type="project" value="TreeGrafter"/>
</dbReference>